<evidence type="ECO:0000313" key="2">
    <source>
        <dbReference type="Proteomes" id="UP000198896"/>
    </source>
</evidence>
<dbReference type="RefSeq" id="WP_093913102.1">
    <property type="nucleotide sequence ID" value="NZ_FONL01000004.1"/>
</dbReference>
<dbReference type="OrthoDB" id="9790372at2"/>
<organism evidence="1 2">
    <name type="scientific">Succiniclasticum ruminis DSM 9236</name>
    <dbReference type="NCBI Taxonomy" id="1123323"/>
    <lineage>
        <taxon>Bacteria</taxon>
        <taxon>Bacillati</taxon>
        <taxon>Bacillota</taxon>
        <taxon>Negativicutes</taxon>
        <taxon>Acidaminococcales</taxon>
        <taxon>Acidaminococcaceae</taxon>
        <taxon>Succiniclasticum</taxon>
    </lineage>
</organism>
<dbReference type="Proteomes" id="UP000198896">
    <property type="component" value="Unassembled WGS sequence"/>
</dbReference>
<dbReference type="STRING" id="1123323.SAMN05216245_10454"/>
<protein>
    <recommendedName>
        <fullName evidence="3">DUF177 domain-containing protein</fullName>
    </recommendedName>
</protein>
<dbReference type="InterPro" id="IPR003772">
    <property type="entry name" value="YceD"/>
</dbReference>
<proteinExistence type="predicted"/>
<keyword evidence="2" id="KW-1185">Reference proteome</keyword>
<dbReference type="EMBL" id="FONL01000004">
    <property type="protein sequence ID" value="SFE33345.1"/>
    <property type="molecule type" value="Genomic_DNA"/>
</dbReference>
<dbReference type="AlphaFoldDB" id="A0A1I1ZNW8"/>
<evidence type="ECO:0008006" key="3">
    <source>
        <dbReference type="Google" id="ProtNLM"/>
    </source>
</evidence>
<gene>
    <name evidence="1" type="ORF">SAMN05216245_10454</name>
</gene>
<evidence type="ECO:0000313" key="1">
    <source>
        <dbReference type="EMBL" id="SFE33345.1"/>
    </source>
</evidence>
<accession>A0A1I1ZNW8</accession>
<reference evidence="1 2" key="1">
    <citation type="submission" date="2016-10" db="EMBL/GenBank/DDBJ databases">
        <authorList>
            <person name="de Groot N.N."/>
        </authorList>
    </citation>
    <scope>NUCLEOTIDE SEQUENCE [LARGE SCALE GENOMIC DNA]</scope>
    <source>
        <strain evidence="1 2">DSM 9236</strain>
    </source>
</reference>
<sequence length="167" mass="18408">MIKINVAEIRRHLTGNKLLQFDAKPEELDIAETELPIAGTVRIDGEISNVGDVLLLQARVSARVNRMCSRCLKEFTADSAAEVVEKYYPSGSPGVENDAYVYEADIVDITEPLRESLLLAEPLRVLCKEDCLGICPVCGADRNVHPCSCDTGTIDPRLAALKQFIKY</sequence>
<name>A0A1I1ZNW8_9FIRM</name>
<dbReference type="Pfam" id="PF02620">
    <property type="entry name" value="YceD"/>
    <property type="match status" value="1"/>
</dbReference>